<feature type="signal peptide" evidence="1">
    <location>
        <begin position="1"/>
        <end position="24"/>
    </location>
</feature>
<dbReference type="AlphaFoldDB" id="I0YNJ6"/>
<keyword evidence="1" id="KW-0732">Signal</keyword>
<dbReference type="EMBL" id="AGSI01000017">
    <property type="protein sequence ID" value="EIE19965.1"/>
    <property type="molecule type" value="Genomic_DNA"/>
</dbReference>
<reference evidence="2 3" key="1">
    <citation type="journal article" date="2012" name="Genome Biol.">
        <title>The genome of the polar eukaryotic microalga coccomyxa subellipsoidea reveals traits of cold adaptation.</title>
        <authorList>
            <person name="Blanc G."/>
            <person name="Agarkova I."/>
            <person name="Grimwood J."/>
            <person name="Kuo A."/>
            <person name="Brueggeman A."/>
            <person name="Dunigan D."/>
            <person name="Gurnon J."/>
            <person name="Ladunga I."/>
            <person name="Lindquist E."/>
            <person name="Lucas S."/>
            <person name="Pangilinan J."/>
            <person name="Proschold T."/>
            <person name="Salamov A."/>
            <person name="Schmutz J."/>
            <person name="Weeks D."/>
            <person name="Yamada T."/>
            <person name="Claverie J.M."/>
            <person name="Grigoriev I."/>
            <person name="Van Etten J."/>
            <person name="Lomsadze A."/>
            <person name="Borodovsky M."/>
        </authorList>
    </citation>
    <scope>NUCLEOTIDE SEQUENCE [LARGE SCALE GENOMIC DNA]</scope>
    <source>
        <strain evidence="2 3">C-169</strain>
    </source>
</reference>
<evidence type="ECO:0000313" key="3">
    <source>
        <dbReference type="Proteomes" id="UP000007264"/>
    </source>
</evidence>
<keyword evidence="3" id="KW-1185">Reference proteome</keyword>
<organism evidence="2 3">
    <name type="scientific">Coccomyxa subellipsoidea (strain C-169)</name>
    <name type="common">Green microalga</name>
    <dbReference type="NCBI Taxonomy" id="574566"/>
    <lineage>
        <taxon>Eukaryota</taxon>
        <taxon>Viridiplantae</taxon>
        <taxon>Chlorophyta</taxon>
        <taxon>core chlorophytes</taxon>
        <taxon>Trebouxiophyceae</taxon>
        <taxon>Trebouxiophyceae incertae sedis</taxon>
        <taxon>Coccomyxaceae</taxon>
        <taxon>Coccomyxa</taxon>
        <taxon>Coccomyxa subellipsoidea</taxon>
    </lineage>
</organism>
<dbReference type="OrthoDB" id="10416303at2759"/>
<evidence type="ECO:0000256" key="1">
    <source>
        <dbReference type="SAM" id="SignalP"/>
    </source>
</evidence>
<dbReference type="KEGG" id="csl:COCSUDRAFT_67652"/>
<dbReference type="Proteomes" id="UP000007264">
    <property type="component" value="Unassembled WGS sequence"/>
</dbReference>
<accession>I0YNJ6</accession>
<feature type="chain" id="PRO_5003637137" evidence="1">
    <location>
        <begin position="25"/>
        <end position="235"/>
    </location>
</feature>
<evidence type="ECO:0000313" key="2">
    <source>
        <dbReference type="EMBL" id="EIE19965.1"/>
    </source>
</evidence>
<comment type="caution">
    <text evidence="2">The sequence shown here is derived from an EMBL/GenBank/DDBJ whole genome shotgun (WGS) entry which is preliminary data.</text>
</comment>
<dbReference type="RefSeq" id="XP_005644509.1">
    <property type="nucleotide sequence ID" value="XM_005644452.1"/>
</dbReference>
<name>I0YNJ6_COCSC</name>
<protein>
    <submittedName>
        <fullName evidence="2">Uncharacterized protein</fullName>
    </submittedName>
</protein>
<dbReference type="GeneID" id="17037939"/>
<gene>
    <name evidence="2" type="ORF">COCSUDRAFT_67652</name>
</gene>
<sequence length="235" mass="23890">MSSGRLVIAACIFALYTALGSANAEKISVLRSASENSTAPASDIIFIVSAAKATLASINTLQLANVTSTVQFNGAGARTGIISMPYFMNGTLGGRYVNLQGDWLGAPDAVLYGISATGQYKAVLLSLNAPSYDPTTDVLDFMVRVITPNATNPEAALKLSGGATSAVASERGGRNAAAALITAMEPNLALTDTALFIDSTEQALSPTSVTKSLSVGWGGFGAGCSGGGCYVSFGR</sequence>
<proteinExistence type="predicted"/>